<keyword evidence="3 6" id="KW-0547">Nucleotide-binding</keyword>
<evidence type="ECO:0000256" key="6">
    <source>
        <dbReference type="HAMAP-Rule" id="MF_00900"/>
    </source>
</evidence>
<keyword evidence="4 8" id="KW-0460">Magnesium</keyword>
<evidence type="ECO:0000256" key="5">
    <source>
        <dbReference type="ARBA" id="ARBA00023134"/>
    </source>
</evidence>
<name>A0A5E6M6Q6_9BACT</name>
<evidence type="ECO:0000256" key="9">
    <source>
        <dbReference type="SAM" id="MobiDB-lite"/>
    </source>
</evidence>
<feature type="binding site" evidence="7">
    <location>
        <begin position="232"/>
        <end position="236"/>
    </location>
    <ligand>
        <name>GTP</name>
        <dbReference type="ChEBI" id="CHEBI:37565"/>
    </ligand>
</feature>
<feature type="region of interest" description="Disordered" evidence="9">
    <location>
        <begin position="423"/>
        <end position="461"/>
    </location>
</feature>
<dbReference type="InterPro" id="IPR042108">
    <property type="entry name" value="GTPase_HflX_N_sf"/>
</dbReference>
<feature type="binding site" evidence="7">
    <location>
        <begin position="207"/>
        <end position="214"/>
    </location>
    <ligand>
        <name>GTP</name>
        <dbReference type="ChEBI" id="CHEBI:37565"/>
    </ligand>
</feature>
<comment type="similarity">
    <text evidence="6">Belongs to the TRAFAC class OBG-HflX-like GTPase superfamily. HflX GTPase family.</text>
</comment>
<feature type="binding site" evidence="8">
    <location>
        <position position="234"/>
    </location>
    <ligand>
        <name>Mg(2+)</name>
        <dbReference type="ChEBI" id="CHEBI:18420"/>
    </ligand>
</feature>
<dbReference type="GO" id="GO:0043022">
    <property type="term" value="F:ribosome binding"/>
    <property type="evidence" value="ECO:0007669"/>
    <property type="project" value="TreeGrafter"/>
</dbReference>
<evidence type="ECO:0000313" key="11">
    <source>
        <dbReference type="EMBL" id="VVM05037.1"/>
    </source>
</evidence>
<dbReference type="InterPro" id="IPR027417">
    <property type="entry name" value="P-loop_NTPase"/>
</dbReference>
<evidence type="ECO:0000256" key="2">
    <source>
        <dbReference type="ARBA" id="ARBA00022723"/>
    </source>
</evidence>
<gene>
    <name evidence="6 11" type="primary">hflX</name>
    <name evidence="11" type="ORF">MAMT_00428</name>
</gene>
<dbReference type="InterPro" id="IPR030394">
    <property type="entry name" value="G_HFLX_dom"/>
</dbReference>
<dbReference type="FunFam" id="3.40.50.11060:FF:000001">
    <property type="entry name" value="GTPase HflX"/>
    <property type="match status" value="1"/>
</dbReference>
<comment type="subunit">
    <text evidence="6">Monomer. Associates with the 50S ribosomal subunit.</text>
</comment>
<comment type="function">
    <text evidence="6">GTPase that associates with the 50S ribosomal subunit and may have a role during protein synthesis or ribosome biogenesis.</text>
</comment>
<dbReference type="Pfam" id="PF16360">
    <property type="entry name" value="GTP-bdg_M"/>
    <property type="match status" value="1"/>
</dbReference>
<evidence type="ECO:0000256" key="8">
    <source>
        <dbReference type="PIRSR" id="PIRSR006809-2"/>
    </source>
</evidence>
<dbReference type="InterPro" id="IPR025121">
    <property type="entry name" value="GTPase_HflX_N"/>
</dbReference>
<organism evidence="11 12">
    <name type="scientific">Methylacidimicrobium tartarophylax</name>
    <dbReference type="NCBI Taxonomy" id="1041768"/>
    <lineage>
        <taxon>Bacteria</taxon>
        <taxon>Pseudomonadati</taxon>
        <taxon>Verrucomicrobiota</taxon>
        <taxon>Methylacidimicrobium</taxon>
    </lineage>
</organism>
<dbReference type="GO" id="GO:0005525">
    <property type="term" value="F:GTP binding"/>
    <property type="evidence" value="ECO:0007669"/>
    <property type="project" value="UniProtKB-UniRule"/>
</dbReference>
<dbReference type="AlphaFoldDB" id="A0A5E6M6Q6"/>
<feature type="binding site" evidence="8">
    <location>
        <position position="214"/>
    </location>
    <ligand>
        <name>Mg(2+)</name>
        <dbReference type="ChEBI" id="CHEBI:18420"/>
    </ligand>
</feature>
<dbReference type="Gene3D" id="3.40.50.11060">
    <property type="entry name" value="GTPase HflX, N-terminal domain"/>
    <property type="match status" value="1"/>
</dbReference>
<keyword evidence="12" id="KW-1185">Reference proteome</keyword>
<dbReference type="SUPFAM" id="SSF52540">
    <property type="entry name" value="P-loop containing nucleoside triphosphate hydrolases"/>
    <property type="match status" value="1"/>
</dbReference>
<dbReference type="PRINTS" id="PR00326">
    <property type="entry name" value="GTP1OBG"/>
</dbReference>
<dbReference type="GO" id="GO:0003924">
    <property type="term" value="F:GTPase activity"/>
    <property type="evidence" value="ECO:0007669"/>
    <property type="project" value="UniProtKB-UniRule"/>
</dbReference>
<dbReference type="GO" id="GO:0005737">
    <property type="term" value="C:cytoplasm"/>
    <property type="evidence" value="ECO:0007669"/>
    <property type="project" value="UniProtKB-SubCell"/>
</dbReference>
<dbReference type="HAMAP" id="MF_00900">
    <property type="entry name" value="GTPase_HflX"/>
    <property type="match status" value="1"/>
</dbReference>
<evidence type="ECO:0000259" key="10">
    <source>
        <dbReference type="PROSITE" id="PS51705"/>
    </source>
</evidence>
<dbReference type="PROSITE" id="PS51705">
    <property type="entry name" value="G_HFLX"/>
    <property type="match status" value="1"/>
</dbReference>
<dbReference type="InterPro" id="IPR016496">
    <property type="entry name" value="GTPase_HflX"/>
</dbReference>
<protein>
    <recommendedName>
        <fullName evidence="6">GTPase HflX</fullName>
    </recommendedName>
    <alternativeName>
        <fullName evidence="6">GTP-binding protein HflX</fullName>
    </alternativeName>
</protein>
<dbReference type="CDD" id="cd01878">
    <property type="entry name" value="HflX"/>
    <property type="match status" value="1"/>
</dbReference>
<dbReference type="NCBIfam" id="TIGR03156">
    <property type="entry name" value="GTP_HflX"/>
    <property type="match status" value="1"/>
</dbReference>
<comment type="subcellular location">
    <subcellularLocation>
        <location evidence="6">Cytoplasm</location>
    </subcellularLocation>
    <text evidence="6">May associate with membranes.</text>
</comment>
<feature type="domain" description="Hflx-type G" evidence="10">
    <location>
        <begin position="201"/>
        <end position="367"/>
    </location>
</feature>
<accession>A0A5E6M6Q6</accession>
<dbReference type="Pfam" id="PF13167">
    <property type="entry name" value="GTP-bdg_N"/>
    <property type="match status" value="1"/>
</dbReference>
<sequence length="461" mass="51481">MRTLGHPAEKALLVGIELPNQQEPGVTESLEELGELARSAGAAVASHAVQRLQTPTAPFYIGRGKAEELSERCQEGGIHSVIFDDELTPAQSRNLSNVFSRKVLDRTQLILDIFAQRAKTREGKIQIELAQLLYLLPRLTRLWSHLSRQTGGIGTRGPGETQLEVDRRRVQQRIARLHRDLEAVRRSRAVQREGRHRCSWPTLCLVGYTNSGKSTLFNRLTQSEVLVEDKLFATLDPTIRLLQLGGKQRAFLADTVGFIRKLPHDLIDSFRATLEEVKEADLLIHLVDVSDPKVEERIADVRRVLEELDVLGKPSLLVWNKIDRLHGPALLHRLLQRYPGSIGISAWDGSGIEELLSRIGSWSRGRALLFRLRLPVERGDLLARLHREGEPVEVRYRPDGIYVHAWIPAFLQASLAPFILPERGSADSRDASGGTTAGEDGGERPEWAEGFGAAGDSSRNR</sequence>
<dbReference type="InterPro" id="IPR006073">
    <property type="entry name" value="GTP-bd"/>
</dbReference>
<feature type="binding site" evidence="7">
    <location>
        <begin position="320"/>
        <end position="323"/>
    </location>
    <ligand>
        <name>GTP</name>
        <dbReference type="ChEBI" id="CHEBI:37565"/>
    </ligand>
</feature>
<dbReference type="PANTHER" id="PTHR10229">
    <property type="entry name" value="GTP-BINDING PROTEIN HFLX"/>
    <property type="match status" value="1"/>
</dbReference>
<evidence type="ECO:0000256" key="1">
    <source>
        <dbReference type="ARBA" id="ARBA00022490"/>
    </source>
</evidence>
<evidence type="ECO:0000256" key="3">
    <source>
        <dbReference type="ARBA" id="ARBA00022741"/>
    </source>
</evidence>
<reference evidence="11 12" key="1">
    <citation type="submission" date="2019-09" db="EMBL/GenBank/DDBJ databases">
        <authorList>
            <person name="Cremers G."/>
        </authorList>
    </citation>
    <scope>NUCLEOTIDE SEQUENCE [LARGE SCALE GENOMIC DNA]</scope>
    <source>
        <strain evidence="11">4A</strain>
    </source>
</reference>
<dbReference type="OrthoDB" id="9812272at2"/>
<dbReference type="Gene3D" id="6.10.250.2860">
    <property type="match status" value="1"/>
</dbReference>
<dbReference type="GO" id="GO:0046872">
    <property type="term" value="F:metal ion binding"/>
    <property type="evidence" value="ECO:0007669"/>
    <property type="project" value="UniProtKB-KW"/>
</dbReference>
<proteinExistence type="inferred from homology"/>
<dbReference type="RefSeq" id="WP_142659289.1">
    <property type="nucleotide sequence ID" value="NZ_CABFVA020000014.1"/>
</dbReference>
<evidence type="ECO:0000313" key="12">
    <source>
        <dbReference type="Proteomes" id="UP000334923"/>
    </source>
</evidence>
<keyword evidence="2 8" id="KW-0479">Metal-binding</keyword>
<dbReference type="PIRSF" id="PIRSF006809">
    <property type="entry name" value="GTP-binding_hflX_prd"/>
    <property type="match status" value="1"/>
</dbReference>
<dbReference type="PANTHER" id="PTHR10229:SF0">
    <property type="entry name" value="GTP-BINDING PROTEIN 6-RELATED"/>
    <property type="match status" value="1"/>
</dbReference>
<dbReference type="Pfam" id="PF01926">
    <property type="entry name" value="MMR_HSR1"/>
    <property type="match status" value="1"/>
</dbReference>
<feature type="binding site" evidence="7">
    <location>
        <begin position="254"/>
        <end position="257"/>
    </location>
    <ligand>
        <name>GTP</name>
        <dbReference type="ChEBI" id="CHEBI:37565"/>
    </ligand>
</feature>
<dbReference type="InterPro" id="IPR032305">
    <property type="entry name" value="GTP-bd_M"/>
</dbReference>
<dbReference type="EMBL" id="CABFVA020000014">
    <property type="protein sequence ID" value="VVM05037.1"/>
    <property type="molecule type" value="Genomic_DNA"/>
</dbReference>
<comment type="cofactor">
    <cofactor evidence="8">
        <name>Mg(2+)</name>
        <dbReference type="ChEBI" id="CHEBI:18420"/>
    </cofactor>
</comment>
<keyword evidence="1 6" id="KW-0963">Cytoplasm</keyword>
<keyword evidence="5 6" id="KW-0342">GTP-binding</keyword>
<dbReference type="Proteomes" id="UP000334923">
    <property type="component" value="Unassembled WGS sequence"/>
</dbReference>
<evidence type="ECO:0000256" key="4">
    <source>
        <dbReference type="ARBA" id="ARBA00022842"/>
    </source>
</evidence>
<evidence type="ECO:0000256" key="7">
    <source>
        <dbReference type="PIRSR" id="PIRSR006809-1"/>
    </source>
</evidence>
<dbReference type="Gene3D" id="3.40.50.300">
    <property type="entry name" value="P-loop containing nucleotide triphosphate hydrolases"/>
    <property type="match status" value="1"/>
</dbReference>